<dbReference type="EC" id="2.7.13.3" evidence="4"/>
<organism evidence="22 23">
    <name type="scientific">Nocardioides marmotae</name>
    <dbReference type="NCBI Taxonomy" id="2663857"/>
    <lineage>
        <taxon>Bacteria</taxon>
        <taxon>Bacillati</taxon>
        <taxon>Actinomycetota</taxon>
        <taxon>Actinomycetes</taxon>
        <taxon>Propionibacteriales</taxon>
        <taxon>Nocardioidaceae</taxon>
        <taxon>Nocardioides</taxon>
    </lineage>
</organism>
<dbReference type="CDD" id="cd00082">
    <property type="entry name" value="HisKA"/>
    <property type="match status" value="1"/>
</dbReference>
<dbReference type="Pfam" id="PF00072">
    <property type="entry name" value="Response_reg"/>
    <property type="match status" value="2"/>
</dbReference>
<dbReference type="GO" id="GO:0005886">
    <property type="term" value="C:plasma membrane"/>
    <property type="evidence" value="ECO:0007669"/>
    <property type="project" value="UniProtKB-SubCell"/>
</dbReference>
<dbReference type="PANTHER" id="PTHR45339">
    <property type="entry name" value="HYBRID SIGNAL TRANSDUCTION HISTIDINE KINASE J"/>
    <property type="match status" value="1"/>
</dbReference>
<dbReference type="InterPro" id="IPR003594">
    <property type="entry name" value="HATPase_dom"/>
</dbReference>
<feature type="domain" description="Response regulatory" evidence="18">
    <location>
        <begin position="818"/>
        <end position="936"/>
    </location>
</feature>
<dbReference type="PROSITE" id="PS50109">
    <property type="entry name" value="HIS_KIN"/>
    <property type="match status" value="1"/>
</dbReference>
<reference evidence="22 23" key="1">
    <citation type="submission" date="2019-10" db="EMBL/GenBank/DDBJ databases">
        <title>Nocardioides novel species isolated from the excrement of Marmot.</title>
        <authorList>
            <person name="Zhang G."/>
        </authorList>
    </citation>
    <scope>NUCLEOTIDE SEQUENCE [LARGE SCALE GENOMIC DNA]</scope>
    <source>
        <strain evidence="23">zg-579</strain>
    </source>
</reference>
<evidence type="ECO:0000256" key="6">
    <source>
        <dbReference type="ARBA" id="ARBA00022679"/>
    </source>
</evidence>
<dbReference type="GO" id="GO:0005524">
    <property type="term" value="F:ATP binding"/>
    <property type="evidence" value="ECO:0007669"/>
    <property type="project" value="UniProtKB-KW"/>
</dbReference>
<comment type="subunit">
    <text evidence="11">At low DSF concentrations, interacts with RpfF.</text>
</comment>
<evidence type="ECO:0000256" key="8">
    <source>
        <dbReference type="ARBA" id="ARBA00022777"/>
    </source>
</evidence>
<evidence type="ECO:0000256" key="1">
    <source>
        <dbReference type="ARBA" id="ARBA00000085"/>
    </source>
</evidence>
<dbReference type="SUPFAM" id="SSF55874">
    <property type="entry name" value="ATPase domain of HSP90 chaperone/DNA topoisomerase II/histidine kinase"/>
    <property type="match status" value="1"/>
</dbReference>
<dbReference type="NCBIfam" id="TIGR00229">
    <property type="entry name" value="sensory_box"/>
    <property type="match status" value="2"/>
</dbReference>
<dbReference type="Gene3D" id="3.30.565.10">
    <property type="entry name" value="Histidine kinase-like ATPase, C-terminal domain"/>
    <property type="match status" value="1"/>
</dbReference>
<dbReference type="SMART" id="SM00388">
    <property type="entry name" value="HisKA"/>
    <property type="match status" value="1"/>
</dbReference>
<dbReference type="Gene3D" id="3.40.50.2300">
    <property type="match status" value="2"/>
</dbReference>
<evidence type="ECO:0000256" key="5">
    <source>
        <dbReference type="ARBA" id="ARBA00022553"/>
    </source>
</evidence>
<evidence type="ECO:0000259" key="19">
    <source>
        <dbReference type="PROSITE" id="PS50112"/>
    </source>
</evidence>
<feature type="compositionally biased region" description="Basic and acidic residues" evidence="16">
    <location>
        <begin position="949"/>
        <end position="971"/>
    </location>
</feature>
<evidence type="ECO:0000256" key="2">
    <source>
        <dbReference type="ARBA" id="ARBA00004236"/>
    </source>
</evidence>
<feature type="modified residue" description="Phosphohistidine" evidence="14">
    <location>
        <position position="1033"/>
    </location>
</feature>
<dbReference type="FunFam" id="1.10.287.130:FF:000002">
    <property type="entry name" value="Two-component osmosensing histidine kinase"/>
    <property type="match status" value="1"/>
</dbReference>
<dbReference type="SMART" id="SM00448">
    <property type="entry name" value="REC"/>
    <property type="match status" value="2"/>
</dbReference>
<evidence type="ECO:0000256" key="14">
    <source>
        <dbReference type="PROSITE-ProRule" id="PRU00110"/>
    </source>
</evidence>
<feature type="domain" description="Response regulatory" evidence="18">
    <location>
        <begin position="674"/>
        <end position="794"/>
    </location>
</feature>
<evidence type="ECO:0000313" key="22">
    <source>
        <dbReference type="EMBL" id="MTB96910.1"/>
    </source>
</evidence>
<dbReference type="SUPFAM" id="SSF52172">
    <property type="entry name" value="CheY-like"/>
    <property type="match status" value="2"/>
</dbReference>
<dbReference type="CDD" id="cd17546">
    <property type="entry name" value="REC_hyHK_CKI1_RcsC-like"/>
    <property type="match status" value="1"/>
</dbReference>
<dbReference type="PROSITE" id="PS50112">
    <property type="entry name" value="PAS"/>
    <property type="match status" value="2"/>
</dbReference>
<feature type="domain" description="PAC" evidence="20">
    <location>
        <begin position="206"/>
        <end position="257"/>
    </location>
</feature>
<evidence type="ECO:0000259" key="20">
    <source>
        <dbReference type="PROSITE" id="PS50113"/>
    </source>
</evidence>
<evidence type="ECO:0000259" key="18">
    <source>
        <dbReference type="PROSITE" id="PS50110"/>
    </source>
</evidence>
<name>A0A6I3JFJ9_9ACTN</name>
<dbReference type="Gene3D" id="2.10.70.100">
    <property type="match status" value="1"/>
</dbReference>
<evidence type="ECO:0000256" key="13">
    <source>
        <dbReference type="ARBA" id="ARBA00074306"/>
    </source>
</evidence>
<dbReference type="Pfam" id="PF00989">
    <property type="entry name" value="PAS"/>
    <property type="match status" value="1"/>
</dbReference>
<dbReference type="CDD" id="cd00130">
    <property type="entry name" value="PAS"/>
    <property type="match status" value="2"/>
</dbReference>
<dbReference type="InterPro" id="IPR004358">
    <property type="entry name" value="Sig_transdc_His_kin-like_C"/>
</dbReference>
<keyword evidence="8" id="KW-0418">Kinase</keyword>
<dbReference type="InterPro" id="IPR000700">
    <property type="entry name" value="PAS-assoc_C"/>
</dbReference>
<dbReference type="InterPro" id="IPR005467">
    <property type="entry name" value="His_kinase_dom"/>
</dbReference>
<feature type="modified residue" description="4-aspartylphosphate" evidence="15">
    <location>
        <position position="868"/>
    </location>
</feature>
<evidence type="ECO:0000259" key="21">
    <source>
        <dbReference type="PROSITE" id="PS50894"/>
    </source>
</evidence>
<evidence type="ECO:0000256" key="7">
    <source>
        <dbReference type="ARBA" id="ARBA00022741"/>
    </source>
</evidence>
<feature type="modified residue" description="4-aspartylphosphate" evidence="15">
    <location>
        <position position="728"/>
    </location>
</feature>
<comment type="similarity">
    <text evidence="3">In the N-terminal section; belongs to the phytochrome family.</text>
</comment>
<evidence type="ECO:0000256" key="15">
    <source>
        <dbReference type="PROSITE-ProRule" id="PRU00169"/>
    </source>
</evidence>
<dbReference type="PRINTS" id="PR00344">
    <property type="entry name" value="BCTRLSENSOR"/>
</dbReference>
<dbReference type="Gene3D" id="1.10.287.130">
    <property type="match status" value="1"/>
</dbReference>
<feature type="domain" description="Histidine kinase" evidence="17">
    <location>
        <begin position="425"/>
        <end position="646"/>
    </location>
</feature>
<keyword evidence="10" id="KW-0902">Two-component regulatory system</keyword>
<dbReference type="AlphaFoldDB" id="A0A6I3JFJ9"/>
<feature type="domain" description="HPt" evidence="21">
    <location>
        <begin position="994"/>
        <end position="1090"/>
    </location>
</feature>
<sequence length="1090" mass="115136">MVPVTVGERPPEHLLRFVIETTPDGLCFVGASGTITFANDAVATAVGRTAAELVGRPLSDLFVVPPGEAAPAAAGAVENLETLLAHADGTAVPALASALPLPTDLGERWRRLVRVTPYAGSRERFEEWRQDEHALADAHEIARIGSWTWDTRSDVAEWSQEMFHIVGRDPATWVPSLTSFLGLVHPDDRESVATALGAVVEGRGAFTFDARIVRPDGTERWMRGLGHPDETPSGGRLLRGTAQDVTDVREADAELAHAGRRLRLMQEVAYAANQASTLVEAVDVAARAMSIHTRGWEPLGVHVPDGDRLEPFASYDGPVPLDAPEVVALAERARADGEIAAGAAPGPTPAAGIVAVPVTTRGRVACVLVMYAADGPPDDSTRALLGQAAIQLGVVAEREQHAAELAEARDEAMRASRLKSEFLATMSHEIRTPMNGVIGLTELLDRTGLDDQQRRLVVGLRDAGQTLMAIINDILDLSKIEAGKLELETADFDPRAVLHQTAGVLAAPAHDKGLELVVACAPDLPPVLRGDAVRWGQVVSNLTSNAVKFTDRGEVVVTAETVTETPTAVVLRVTVRDTGVGIAPEGRARLFDAFTQADPSTTRRHGGTGLGLAISRQLVHALGGEITVESEPGVGSTFTFTARLARGAAPAGTTGGGATKAGATDAGAVLAGRRVLVVDDNTTNRRVLTEQLCAWGLDVVAVCSADEARLALRTSTREGQAYDVAVVDLLMPGEDGLDLARRLRADSTVRQPRLVLLSSDQAVGAGDARAAGFEATVAKPVRHDELRELLASLLGPAANRDAQRPAEPVAPADELGLRVLVVEDNPVNQLVATGILESRGYAVDVASDGVEALERLRGDHGFAAVLMDCRMPRLDGFGTTRAYRRGEPEGRRTPIIAMTASALEGERERCLASGMDDFLTKPVDPGDLDAVLRRWTGPQATGCVGADGSGDRAGDGAGDRAGDRAGDEAGRSRPTGPVLDPSRVRMLDELRKDGVSFFVRTAGSFTGRIDEQVAAIREAVRSGDANRTFTATHLVKGSALNLGLTRVAEVGQRMEDHAERGSTAGMTGLLEDLDREVAAALAALRDAVGR</sequence>
<evidence type="ECO:0000256" key="4">
    <source>
        <dbReference type="ARBA" id="ARBA00012438"/>
    </source>
</evidence>
<evidence type="ECO:0000256" key="10">
    <source>
        <dbReference type="ARBA" id="ARBA00023012"/>
    </source>
</evidence>
<dbReference type="Gene3D" id="1.20.120.160">
    <property type="entry name" value="HPT domain"/>
    <property type="match status" value="1"/>
</dbReference>
<evidence type="ECO:0000259" key="17">
    <source>
        <dbReference type="PROSITE" id="PS50109"/>
    </source>
</evidence>
<dbReference type="PROSITE" id="PS50894">
    <property type="entry name" value="HPT"/>
    <property type="match status" value="1"/>
</dbReference>
<proteinExistence type="inferred from homology"/>
<comment type="caution">
    <text evidence="22">The sequence shown here is derived from an EMBL/GenBank/DDBJ whole genome shotgun (WGS) entry which is preliminary data.</text>
</comment>
<protein>
    <recommendedName>
        <fullName evidence="13">Circadian input-output histidine kinase CikA</fullName>
        <ecNumber evidence="4">2.7.13.3</ecNumber>
    </recommendedName>
    <alternativeName>
        <fullName evidence="12">Sensory/regulatory protein RpfC</fullName>
    </alternativeName>
</protein>
<dbReference type="InterPro" id="IPR013655">
    <property type="entry name" value="PAS_fold_3"/>
</dbReference>
<dbReference type="InterPro" id="IPR036890">
    <property type="entry name" value="HATPase_C_sf"/>
</dbReference>
<dbReference type="SMART" id="SM00387">
    <property type="entry name" value="HATPase_c"/>
    <property type="match status" value="1"/>
</dbReference>
<dbReference type="InterPro" id="IPR011006">
    <property type="entry name" value="CheY-like_superfamily"/>
</dbReference>
<keyword evidence="5 15" id="KW-0597">Phosphoprotein</keyword>
<dbReference type="Proteomes" id="UP000433406">
    <property type="component" value="Unassembled WGS sequence"/>
</dbReference>
<keyword evidence="23" id="KW-1185">Reference proteome</keyword>
<dbReference type="InterPro" id="IPR000014">
    <property type="entry name" value="PAS"/>
</dbReference>
<dbReference type="Pfam" id="PF01627">
    <property type="entry name" value="Hpt"/>
    <property type="match status" value="1"/>
</dbReference>
<dbReference type="PROSITE" id="PS50113">
    <property type="entry name" value="PAC"/>
    <property type="match status" value="1"/>
</dbReference>
<dbReference type="SUPFAM" id="SSF47384">
    <property type="entry name" value="Homodimeric domain of signal transducing histidine kinase"/>
    <property type="match status" value="1"/>
</dbReference>
<dbReference type="FunFam" id="3.30.565.10:FF:000010">
    <property type="entry name" value="Sensor histidine kinase RcsC"/>
    <property type="match status" value="1"/>
</dbReference>
<dbReference type="InterPro" id="IPR013767">
    <property type="entry name" value="PAS_fold"/>
</dbReference>
<keyword evidence="7" id="KW-0547">Nucleotide-binding</keyword>
<feature type="region of interest" description="Disordered" evidence="16">
    <location>
        <begin position="941"/>
        <end position="981"/>
    </location>
</feature>
<dbReference type="Pfam" id="PF00512">
    <property type="entry name" value="HisKA"/>
    <property type="match status" value="1"/>
</dbReference>
<dbReference type="SUPFAM" id="SSF55785">
    <property type="entry name" value="PYP-like sensor domain (PAS domain)"/>
    <property type="match status" value="2"/>
</dbReference>
<dbReference type="Pfam" id="PF08447">
    <property type="entry name" value="PAS_3"/>
    <property type="match status" value="1"/>
</dbReference>
<evidence type="ECO:0000256" key="11">
    <source>
        <dbReference type="ARBA" id="ARBA00064003"/>
    </source>
</evidence>
<dbReference type="InterPro" id="IPR001789">
    <property type="entry name" value="Sig_transdc_resp-reg_receiver"/>
</dbReference>
<keyword evidence="9" id="KW-0067">ATP-binding</keyword>
<comment type="subcellular location">
    <subcellularLocation>
        <location evidence="2">Cell membrane</location>
    </subcellularLocation>
</comment>
<dbReference type="PANTHER" id="PTHR45339:SF5">
    <property type="entry name" value="HISTIDINE KINASE"/>
    <property type="match status" value="1"/>
</dbReference>
<dbReference type="EMBL" id="WLCI01000018">
    <property type="protein sequence ID" value="MTB96910.1"/>
    <property type="molecule type" value="Genomic_DNA"/>
</dbReference>
<evidence type="ECO:0000313" key="23">
    <source>
        <dbReference type="Proteomes" id="UP000433406"/>
    </source>
</evidence>
<feature type="domain" description="PAS" evidence="19">
    <location>
        <begin position="11"/>
        <end position="62"/>
    </location>
</feature>
<dbReference type="SUPFAM" id="SSF47226">
    <property type="entry name" value="Histidine-containing phosphotransfer domain, HPT domain"/>
    <property type="match status" value="1"/>
</dbReference>
<accession>A0A6I3JFJ9</accession>
<keyword evidence="6" id="KW-0808">Transferase</keyword>
<dbReference type="Pfam" id="PF02518">
    <property type="entry name" value="HATPase_c"/>
    <property type="match status" value="1"/>
</dbReference>
<dbReference type="InterPro" id="IPR036097">
    <property type="entry name" value="HisK_dim/P_sf"/>
</dbReference>
<dbReference type="CDD" id="cd16922">
    <property type="entry name" value="HATPase_EvgS-ArcB-TorS-like"/>
    <property type="match status" value="1"/>
</dbReference>
<dbReference type="SMART" id="SM00091">
    <property type="entry name" value="PAS"/>
    <property type="match status" value="2"/>
</dbReference>
<feature type="domain" description="PAS" evidence="19">
    <location>
        <begin position="131"/>
        <end position="203"/>
    </location>
</feature>
<dbReference type="Gene3D" id="3.30.450.20">
    <property type="entry name" value="PAS domain"/>
    <property type="match status" value="2"/>
</dbReference>
<gene>
    <name evidence="22" type="ORF">GGQ22_17680</name>
</gene>
<dbReference type="InterPro" id="IPR008207">
    <property type="entry name" value="Sig_transdc_His_kin_Hpt_dom"/>
</dbReference>
<dbReference type="PROSITE" id="PS50110">
    <property type="entry name" value="RESPONSE_REGULATORY"/>
    <property type="match status" value="2"/>
</dbReference>
<dbReference type="GO" id="GO:0000155">
    <property type="term" value="F:phosphorelay sensor kinase activity"/>
    <property type="evidence" value="ECO:0007669"/>
    <property type="project" value="InterPro"/>
</dbReference>
<dbReference type="InterPro" id="IPR036641">
    <property type="entry name" value="HPT_dom_sf"/>
</dbReference>
<evidence type="ECO:0000256" key="3">
    <source>
        <dbReference type="ARBA" id="ARBA00006402"/>
    </source>
</evidence>
<comment type="catalytic activity">
    <reaction evidence="1">
        <text>ATP + protein L-histidine = ADP + protein N-phospho-L-histidine.</text>
        <dbReference type="EC" id="2.7.13.3"/>
    </reaction>
</comment>
<dbReference type="InterPro" id="IPR003661">
    <property type="entry name" value="HisK_dim/P_dom"/>
</dbReference>
<evidence type="ECO:0000256" key="9">
    <source>
        <dbReference type="ARBA" id="ARBA00022840"/>
    </source>
</evidence>
<evidence type="ECO:0000256" key="16">
    <source>
        <dbReference type="SAM" id="MobiDB-lite"/>
    </source>
</evidence>
<evidence type="ECO:0000256" key="12">
    <source>
        <dbReference type="ARBA" id="ARBA00068150"/>
    </source>
</evidence>
<dbReference type="InterPro" id="IPR035965">
    <property type="entry name" value="PAS-like_dom_sf"/>
</dbReference>